<feature type="domain" description="HTH lysR-type" evidence="5">
    <location>
        <begin position="31"/>
        <end position="88"/>
    </location>
</feature>
<dbReference type="InterPro" id="IPR036388">
    <property type="entry name" value="WH-like_DNA-bd_sf"/>
</dbReference>
<comment type="similarity">
    <text evidence="1">Belongs to the LysR transcriptional regulatory family.</text>
</comment>
<reference evidence="6 7" key="1">
    <citation type="submission" date="2019-09" db="EMBL/GenBank/DDBJ databases">
        <authorList>
            <person name="Chandra G."/>
            <person name="Truman W A."/>
        </authorList>
    </citation>
    <scope>NUCLEOTIDE SEQUENCE [LARGE SCALE GENOMIC DNA]</scope>
    <source>
        <strain evidence="6">PS712</strain>
    </source>
</reference>
<evidence type="ECO:0000313" key="6">
    <source>
        <dbReference type="EMBL" id="VVN74684.1"/>
    </source>
</evidence>
<protein>
    <submittedName>
        <fullName evidence="6">HTH-type transcriptional regulator YidZ</fullName>
    </submittedName>
</protein>
<dbReference type="InterPro" id="IPR050389">
    <property type="entry name" value="LysR-type_TF"/>
</dbReference>
<dbReference type="GO" id="GO:0003677">
    <property type="term" value="F:DNA binding"/>
    <property type="evidence" value="ECO:0007669"/>
    <property type="project" value="UniProtKB-KW"/>
</dbReference>
<dbReference type="PANTHER" id="PTHR30118:SF15">
    <property type="entry name" value="TRANSCRIPTIONAL REGULATORY PROTEIN"/>
    <property type="match status" value="1"/>
</dbReference>
<dbReference type="PRINTS" id="PR00039">
    <property type="entry name" value="HTHLYSR"/>
</dbReference>
<evidence type="ECO:0000256" key="3">
    <source>
        <dbReference type="ARBA" id="ARBA00023125"/>
    </source>
</evidence>
<gene>
    <name evidence="6" type="primary">yidZ</name>
    <name evidence="6" type="ORF">PS712_00653</name>
</gene>
<dbReference type="PANTHER" id="PTHR30118">
    <property type="entry name" value="HTH-TYPE TRANSCRIPTIONAL REGULATOR LEUO-RELATED"/>
    <property type="match status" value="1"/>
</dbReference>
<dbReference type="Proteomes" id="UP000326018">
    <property type="component" value="Unassembled WGS sequence"/>
</dbReference>
<keyword evidence="4" id="KW-0804">Transcription</keyword>
<dbReference type="AlphaFoldDB" id="A0A5E7ADB9"/>
<evidence type="ECO:0000313" key="7">
    <source>
        <dbReference type="Proteomes" id="UP000326018"/>
    </source>
</evidence>
<evidence type="ECO:0000256" key="1">
    <source>
        <dbReference type="ARBA" id="ARBA00009437"/>
    </source>
</evidence>
<name>A0A5E7ADB9_PSEFL</name>
<dbReference type="InterPro" id="IPR036390">
    <property type="entry name" value="WH_DNA-bd_sf"/>
</dbReference>
<evidence type="ECO:0000256" key="4">
    <source>
        <dbReference type="ARBA" id="ARBA00023163"/>
    </source>
</evidence>
<evidence type="ECO:0000259" key="5">
    <source>
        <dbReference type="PROSITE" id="PS50931"/>
    </source>
</evidence>
<proteinExistence type="inferred from homology"/>
<evidence type="ECO:0000256" key="2">
    <source>
        <dbReference type="ARBA" id="ARBA00023015"/>
    </source>
</evidence>
<keyword evidence="2" id="KW-0805">Transcription regulation</keyword>
<dbReference type="PROSITE" id="PS50931">
    <property type="entry name" value="HTH_LYSR"/>
    <property type="match status" value="1"/>
</dbReference>
<dbReference type="InterPro" id="IPR000847">
    <property type="entry name" value="LysR_HTH_N"/>
</dbReference>
<organism evidence="6 7">
    <name type="scientific">Pseudomonas fluorescens</name>
    <dbReference type="NCBI Taxonomy" id="294"/>
    <lineage>
        <taxon>Bacteria</taxon>
        <taxon>Pseudomonadati</taxon>
        <taxon>Pseudomonadota</taxon>
        <taxon>Gammaproteobacteria</taxon>
        <taxon>Pseudomonadales</taxon>
        <taxon>Pseudomonadaceae</taxon>
        <taxon>Pseudomonas</taxon>
    </lineage>
</organism>
<dbReference type="Pfam" id="PF00126">
    <property type="entry name" value="HTH_1"/>
    <property type="match status" value="1"/>
</dbReference>
<keyword evidence="3" id="KW-0238">DNA-binding</keyword>
<accession>A0A5E7ADB9</accession>
<dbReference type="SUPFAM" id="SSF46785">
    <property type="entry name" value="Winged helix' DNA-binding domain"/>
    <property type="match status" value="1"/>
</dbReference>
<dbReference type="EMBL" id="CABVIB010000002">
    <property type="protein sequence ID" value="VVN74684.1"/>
    <property type="molecule type" value="Genomic_DNA"/>
</dbReference>
<sequence>MIMVVIYCLRKCLVDLIWQALIMKRNELRNIDLNLLVVFEALFQERNVTRAAHKLALKQPAVSNALSRLRGLFNDPLFTRIGRAMEPTPRALWVAQLLGPALDSVCHAIAVSRA</sequence>
<dbReference type="Gene3D" id="1.10.10.10">
    <property type="entry name" value="Winged helix-like DNA-binding domain superfamily/Winged helix DNA-binding domain"/>
    <property type="match status" value="1"/>
</dbReference>
<dbReference type="GO" id="GO:0003700">
    <property type="term" value="F:DNA-binding transcription factor activity"/>
    <property type="evidence" value="ECO:0007669"/>
    <property type="project" value="InterPro"/>
</dbReference>